<sequence>MRSLILVSNRLPIKLNSNGSLERTTGGLASALEGAGLDDNYTWVGWGGSSPSKGTKTDEFLEQMRKLGVEPVLLSDEEVNGYYEGYSNSTLWPLLHYMTERARFQPEWIRYYRQVNEKFADTILNIAAPGATIWIHDYHLMLLPKILRQRRPDLKIGFFLHTPFPSSEVFRALPERDELLKGMLGCDLIGFHTYNYLRHFISSLIRILGQEADVDGLQYRNRRIQLGVHPIGHNHHGFKKAAKSDIFQQTYKTHREQLEDDKLILSVERLDYTKGVPQKLDAIRHFLETHPEQANKVYFVLIAVPSRRGVEEYDNLTEEVQCAVSSINGTFGEVGHAPVQFLHRSFALEELAALYALADVCMVTPTVDGMNLVAKEFIDCKRDSHRARPGALILSEFAGAAQEMSHALLVNPHDTVGVANTIQIALDMEQEEMEARVQAMQKRLDLNHAGAWAKRYLTDLENASQELPCSNEEQPLLDISKQLHQELNNGKKLALFIDYDGTLRPFTAKPEDATPNEELKNLLQQLGEHPQIEVAIVSGRPRAFMEKHLGDLPLHLVAEHGFYWKLRDMDDWELLNEHVDTTWKETVLPHLEAATALTPGSEVEEKNSALVWHYRQADPEFALWRAKGLLSELTSTTASLPVSVHHGQKIIEVASQLVNKGVAVERMLQLWHPRIAVTAGDDVTDETMFACPTFENSVLHSLKIGEGDTRANQRTTIQGLRNLLESLVSERHTL</sequence>
<dbReference type="CDD" id="cd01627">
    <property type="entry name" value="HAD_TPP"/>
    <property type="match status" value="1"/>
</dbReference>
<dbReference type="PANTHER" id="PTHR10788:SF106">
    <property type="entry name" value="BCDNA.GH08860"/>
    <property type="match status" value="1"/>
</dbReference>
<evidence type="ECO:0000313" key="4">
    <source>
        <dbReference type="Proteomes" id="UP001597297"/>
    </source>
</evidence>
<dbReference type="NCBIfam" id="TIGR00685">
    <property type="entry name" value="T6PP"/>
    <property type="match status" value="1"/>
</dbReference>
<dbReference type="NCBIfam" id="NF011071">
    <property type="entry name" value="PRK14501.1"/>
    <property type="match status" value="1"/>
</dbReference>
<evidence type="ECO:0000313" key="3">
    <source>
        <dbReference type="EMBL" id="MFD2276567.1"/>
    </source>
</evidence>
<name>A0ABW5E2L5_9BACT</name>
<reference evidence="4" key="1">
    <citation type="journal article" date="2019" name="Int. J. Syst. Evol. Microbiol.">
        <title>The Global Catalogue of Microorganisms (GCM) 10K type strain sequencing project: providing services to taxonomists for standard genome sequencing and annotation.</title>
        <authorList>
            <consortium name="The Broad Institute Genomics Platform"/>
            <consortium name="The Broad Institute Genome Sequencing Center for Infectious Disease"/>
            <person name="Wu L."/>
            <person name="Ma J."/>
        </authorList>
    </citation>
    <scope>NUCLEOTIDE SEQUENCE [LARGE SCALE GENOMIC DNA]</scope>
    <source>
        <strain evidence="4">JCM 16545</strain>
    </source>
</reference>
<dbReference type="InterPro" id="IPR003337">
    <property type="entry name" value="Trehalose_PPase"/>
</dbReference>
<keyword evidence="4" id="KW-1185">Reference proteome</keyword>
<dbReference type="CDD" id="cd03788">
    <property type="entry name" value="GT20_TPS"/>
    <property type="match status" value="1"/>
</dbReference>
<evidence type="ECO:0000256" key="1">
    <source>
        <dbReference type="ARBA" id="ARBA00006330"/>
    </source>
</evidence>
<dbReference type="Pfam" id="PF02358">
    <property type="entry name" value="Trehalose_PPase"/>
    <property type="match status" value="1"/>
</dbReference>
<dbReference type="InterPro" id="IPR036412">
    <property type="entry name" value="HAD-like_sf"/>
</dbReference>
<dbReference type="Gene3D" id="3.40.50.2000">
    <property type="entry name" value="Glycogen Phosphorylase B"/>
    <property type="match status" value="2"/>
</dbReference>
<dbReference type="InterPro" id="IPR006379">
    <property type="entry name" value="HAD-SF_hydro_IIB"/>
</dbReference>
<dbReference type="Gene3D" id="3.30.70.1020">
    <property type="entry name" value="Trehalose-6-phosphate phosphatase related protein, domain 2"/>
    <property type="match status" value="1"/>
</dbReference>
<dbReference type="InterPro" id="IPR023214">
    <property type="entry name" value="HAD_sf"/>
</dbReference>
<comment type="similarity">
    <text evidence="1">In the C-terminal section; belongs to the trehalose phosphatase family.</text>
</comment>
<dbReference type="Gene3D" id="3.40.50.1000">
    <property type="entry name" value="HAD superfamily/HAD-like"/>
    <property type="match status" value="1"/>
</dbReference>
<accession>A0ABW5E2L5</accession>
<protein>
    <submittedName>
        <fullName evidence="3">Bifunctional alpha,alpha-trehalose-phosphate synthase (UDP-forming)/trehalose-phosphatase</fullName>
    </submittedName>
</protein>
<dbReference type="SUPFAM" id="SSF53756">
    <property type="entry name" value="UDP-Glycosyltransferase/glycogen phosphorylase"/>
    <property type="match status" value="1"/>
</dbReference>
<comment type="similarity">
    <text evidence="2">Belongs to the glycosyltransferase 20 family.</text>
</comment>
<evidence type="ECO:0000256" key="2">
    <source>
        <dbReference type="ARBA" id="ARBA00008799"/>
    </source>
</evidence>
<organism evidence="3 4">
    <name type="scientific">Rubritalea spongiae</name>
    <dbReference type="NCBI Taxonomy" id="430797"/>
    <lineage>
        <taxon>Bacteria</taxon>
        <taxon>Pseudomonadati</taxon>
        <taxon>Verrucomicrobiota</taxon>
        <taxon>Verrucomicrobiia</taxon>
        <taxon>Verrucomicrobiales</taxon>
        <taxon>Rubritaleaceae</taxon>
        <taxon>Rubritalea</taxon>
    </lineage>
</organism>
<dbReference type="PANTHER" id="PTHR10788">
    <property type="entry name" value="TREHALOSE-6-PHOSPHATE SYNTHASE"/>
    <property type="match status" value="1"/>
</dbReference>
<proteinExistence type="inferred from homology"/>
<dbReference type="InterPro" id="IPR001830">
    <property type="entry name" value="Glyco_trans_20"/>
</dbReference>
<dbReference type="Pfam" id="PF00982">
    <property type="entry name" value="Glyco_transf_20"/>
    <property type="match status" value="1"/>
</dbReference>
<gene>
    <name evidence="3" type="ORF">ACFSQZ_08820</name>
</gene>
<dbReference type="EMBL" id="JBHUJC010000025">
    <property type="protein sequence ID" value="MFD2276567.1"/>
    <property type="molecule type" value="Genomic_DNA"/>
</dbReference>
<dbReference type="NCBIfam" id="TIGR01484">
    <property type="entry name" value="HAD-SF-IIB"/>
    <property type="match status" value="1"/>
</dbReference>
<dbReference type="SUPFAM" id="SSF56784">
    <property type="entry name" value="HAD-like"/>
    <property type="match status" value="1"/>
</dbReference>
<dbReference type="RefSeq" id="WP_377092936.1">
    <property type="nucleotide sequence ID" value="NZ_JBHSJM010000001.1"/>
</dbReference>
<dbReference type="Proteomes" id="UP001597297">
    <property type="component" value="Unassembled WGS sequence"/>
</dbReference>
<comment type="caution">
    <text evidence="3">The sequence shown here is derived from an EMBL/GenBank/DDBJ whole genome shotgun (WGS) entry which is preliminary data.</text>
</comment>